<name>A0A8X8IDM3_9BACT</name>
<evidence type="ECO:0000313" key="1">
    <source>
        <dbReference type="EMBL" id="SDW16977.1"/>
    </source>
</evidence>
<dbReference type="AlphaFoldDB" id="A0A8X8IDM3"/>
<dbReference type="RefSeq" id="WP_092721551.1">
    <property type="nucleotide sequence ID" value="NZ_FNNO01000001.1"/>
</dbReference>
<comment type="caution">
    <text evidence="1">The sequence shown here is derived from an EMBL/GenBank/DDBJ whole genome shotgun (WGS) entry which is preliminary data.</text>
</comment>
<proteinExistence type="predicted"/>
<dbReference type="InterPro" id="IPR004027">
    <property type="entry name" value="SEC_C_motif"/>
</dbReference>
<keyword evidence="2" id="KW-1185">Reference proteome</keyword>
<reference evidence="1 2" key="1">
    <citation type="submission" date="2016-10" db="EMBL/GenBank/DDBJ databases">
        <authorList>
            <person name="Varghese N."/>
            <person name="Submissions S."/>
        </authorList>
    </citation>
    <scope>NUCLEOTIDE SEQUENCE [LARGE SCALE GENOMIC DNA]</scope>
    <source>
        <strain evidence="1 2">DSM 25353</strain>
    </source>
</reference>
<gene>
    <name evidence="1" type="ORF">SAMN05444410_101406</name>
</gene>
<accession>A0A8X8IDM3</accession>
<dbReference type="Pfam" id="PF02810">
    <property type="entry name" value="SEC-C"/>
    <property type="match status" value="1"/>
</dbReference>
<dbReference type="EMBL" id="FNNO01000001">
    <property type="protein sequence ID" value="SDW16977.1"/>
    <property type="molecule type" value="Genomic_DNA"/>
</dbReference>
<protein>
    <submittedName>
        <fullName evidence="1">SEC-C motif-containing protein</fullName>
    </submittedName>
</protein>
<dbReference type="SUPFAM" id="SSF103642">
    <property type="entry name" value="Sec-C motif"/>
    <property type="match status" value="1"/>
</dbReference>
<evidence type="ECO:0000313" key="2">
    <source>
        <dbReference type="Proteomes" id="UP000198711"/>
    </source>
</evidence>
<dbReference type="Gene3D" id="3.10.450.50">
    <property type="match status" value="1"/>
</dbReference>
<sequence length="1261" mass="143534">MSKVGRNDPCPCGSGKKYKHCHWEQEQTKGMAENTALPQATPFETLVNDYNAIPIVKLLAILQLQPANHGQNVKFESMMRQVLVKRKNADNRPFATWDRLNAVIRHYHEGELLDEPTNTFTDNAVYAEGNYVVYPGIYLNGTDILNQLLECIFIRGNKLPDDFKKRVNDGAGILLFMSNSIAKDLQHTRYMYEERDDHIVFPEYDTFIEQVGAIVFSKEYLQKVCNAHNYDYSAVQNFILNVGDAALKEEDPDKNIVILKPLIEDGDDVVLYMPTTVVNAIVDFIYSQARNFNCYDDLLKFLHEEQLDQACMALVNQKWVATDIQLPDDGFKLPIQEMVFQFDNQKFGYLCFIHTASLAHLNNPGTDSLFEQRNKQVIAHLASLTSKQEFNVLSLFVLAESGHDAFFSWAKPDTGNQSMTFRYGELKAIAYSDNANSLTLWKFAKAYSKTNEKVRIMSMGGSLDAYSIYNKNHGSLLHSDEANPMGGMLMIVPGSSNDFVRSVQVKRDEHAVSIFINRTIGYVKVIRYKDYAPIYKMKEAHRDFRLAIESYKMPIWITNYQSKKASESTWAHYLCEAVAFWLHKMQQDLAEPINELTLVQFEIEIILDEGLLTAEEFTIKEVDAKSVEIRIEIDAPKIRLHIPYEFLYVVRLADNSADKLLMKAVLSGIIQYTAASKRAINLSNEQANQILEKVLQPAQAKMILFSDASSNVRLDDRGLPSVRYIQETDVSFILDNLVEYLPAGYAIPATITNKDEKIKLCDNIVTALLGVLNERLKVFEGEELIKWLIRANEKCVQVKEFREILIPAKIACFSDFKKEVDELLDKNENLVTTAHALRTLIEFVATNIPAGKKWANFDDIDELLAITNQIATWGAMSEAMRLGVDEPEMGLLPSGRIGTDKTFEKESLQPYSQARTSGEVFQYIEKFEKNYIPSFKKDAQPTEDSKALDEAFLDEFGITLTTLSQIVGTLINEAFKVANPCFKIKEADAINLLLSSIPGLTGEEVQSTLNLLTLRQRPALGVPPAGFRQQDIFPWRYSRQLSYLRRPLVKWVDGNNDTYYFYGYRHLMAYIDNLLFLLYTGKLPETDSEKMKTWIAEVLSEKGAPFRNAVKDWLKTNTDLEVIDYEVKMQPGGPINAEKNYGDIDVLAMDHGNHIIYSIECKNSVGARNIHEMKVEMDLYLGREGQEKKAKIKKHIERDQWMKAHPDALNKLVKDPATYKIVSLILTSEEIPLGYLAKEKMPLPILSFNKLKMDGKAALPN</sequence>
<organism evidence="1 2">
    <name type="scientific">Hydrobacter penzbergensis</name>
    <dbReference type="NCBI Taxonomy" id="1235997"/>
    <lineage>
        <taxon>Bacteria</taxon>
        <taxon>Pseudomonadati</taxon>
        <taxon>Bacteroidota</taxon>
        <taxon>Chitinophagia</taxon>
        <taxon>Chitinophagales</taxon>
        <taxon>Chitinophagaceae</taxon>
        <taxon>Hydrobacter</taxon>
    </lineage>
</organism>
<dbReference type="Proteomes" id="UP000198711">
    <property type="component" value="Unassembled WGS sequence"/>
</dbReference>